<dbReference type="EMBL" id="CAJOBJ010345531">
    <property type="protein sequence ID" value="CAF5200771.1"/>
    <property type="molecule type" value="Genomic_DNA"/>
</dbReference>
<dbReference type="InterPro" id="IPR028927">
    <property type="entry name" value="Man-6-P_rcpt"/>
</dbReference>
<evidence type="ECO:0000256" key="1">
    <source>
        <dbReference type="ARBA" id="ARBA00022729"/>
    </source>
</evidence>
<evidence type="ECO:0000313" key="5">
    <source>
        <dbReference type="EMBL" id="CAF5095948.1"/>
    </source>
</evidence>
<dbReference type="Proteomes" id="UP000681720">
    <property type="component" value="Unassembled WGS sequence"/>
</dbReference>
<accession>A0A8S3IJC7</accession>
<evidence type="ECO:0000313" key="6">
    <source>
        <dbReference type="EMBL" id="CAF5200771.1"/>
    </source>
</evidence>
<feature type="chain" id="PRO_5035647480" description="MRH domain-containing protein" evidence="3">
    <location>
        <begin position="20"/>
        <end position="130"/>
    </location>
</feature>
<sequence>MAIIYTVFFLIVYCSLVYGKCQIHQDDESTQNVYKNMEKWKIFGNNLTVFSNGSTFSVGICSSPYNATDVAAIIQKESNVSYVLGNLDRVNLIQGDKWILLTYENGDSYDNVCNNLTRSASIMFVCGSNM</sequence>
<evidence type="ECO:0000313" key="7">
    <source>
        <dbReference type="Proteomes" id="UP000681720"/>
    </source>
</evidence>
<protein>
    <recommendedName>
        <fullName evidence="4">MRH domain-containing protein</fullName>
    </recommendedName>
</protein>
<reference evidence="6" key="1">
    <citation type="submission" date="2021-02" db="EMBL/GenBank/DDBJ databases">
        <authorList>
            <person name="Nowell W R."/>
        </authorList>
    </citation>
    <scope>NUCLEOTIDE SEQUENCE</scope>
</reference>
<dbReference type="Proteomes" id="UP000681967">
    <property type="component" value="Unassembled WGS sequence"/>
</dbReference>
<dbReference type="PROSITE" id="PS51914">
    <property type="entry name" value="MRH"/>
    <property type="match status" value="1"/>
</dbReference>
<feature type="non-terminal residue" evidence="6">
    <location>
        <position position="1"/>
    </location>
</feature>
<proteinExistence type="predicted"/>
<dbReference type="InterPro" id="IPR009011">
    <property type="entry name" value="Man6P_isomerase_rcpt-bd_dom_sf"/>
</dbReference>
<feature type="domain" description="MRH" evidence="4">
    <location>
        <begin position="1"/>
        <end position="130"/>
    </location>
</feature>
<gene>
    <name evidence="5" type="ORF">BYL167_LOCUS63760</name>
    <name evidence="6" type="ORF">GIL414_LOCUS76515</name>
</gene>
<keyword evidence="1 3" id="KW-0732">Signal</keyword>
<feature type="signal peptide" evidence="3">
    <location>
        <begin position="1"/>
        <end position="19"/>
    </location>
</feature>
<evidence type="ECO:0000259" key="4">
    <source>
        <dbReference type="PROSITE" id="PS51914"/>
    </source>
</evidence>
<dbReference type="Pfam" id="PF02157">
    <property type="entry name" value="Man-6-P_recep"/>
    <property type="match status" value="1"/>
</dbReference>
<dbReference type="AlphaFoldDB" id="A0A8S3IJC7"/>
<organism evidence="6 7">
    <name type="scientific">Rotaria magnacalcarata</name>
    <dbReference type="NCBI Taxonomy" id="392030"/>
    <lineage>
        <taxon>Eukaryota</taxon>
        <taxon>Metazoa</taxon>
        <taxon>Spiralia</taxon>
        <taxon>Gnathifera</taxon>
        <taxon>Rotifera</taxon>
        <taxon>Eurotatoria</taxon>
        <taxon>Bdelloidea</taxon>
        <taxon>Philodinida</taxon>
        <taxon>Philodinidae</taxon>
        <taxon>Rotaria</taxon>
    </lineage>
</organism>
<comment type="caution">
    <text evidence="6">The sequence shown here is derived from an EMBL/GenBank/DDBJ whole genome shotgun (WGS) entry which is preliminary data.</text>
</comment>
<name>A0A8S3IJC7_9BILA</name>
<dbReference type="InterPro" id="IPR044865">
    <property type="entry name" value="MRH_dom"/>
</dbReference>
<dbReference type="Gene3D" id="2.70.130.10">
    <property type="entry name" value="Mannose-6-phosphate receptor binding domain"/>
    <property type="match status" value="1"/>
</dbReference>
<evidence type="ECO:0000256" key="3">
    <source>
        <dbReference type="SAM" id="SignalP"/>
    </source>
</evidence>
<dbReference type="SUPFAM" id="SSF50911">
    <property type="entry name" value="Mannose 6-phosphate receptor domain"/>
    <property type="match status" value="1"/>
</dbReference>
<dbReference type="EMBL" id="CAJOBH010237303">
    <property type="protein sequence ID" value="CAF5095948.1"/>
    <property type="molecule type" value="Genomic_DNA"/>
</dbReference>
<keyword evidence="2" id="KW-1015">Disulfide bond</keyword>
<evidence type="ECO:0000256" key="2">
    <source>
        <dbReference type="ARBA" id="ARBA00023157"/>
    </source>
</evidence>